<dbReference type="PROSITE" id="PS50994">
    <property type="entry name" value="INTEGRASE"/>
    <property type="match status" value="1"/>
</dbReference>
<feature type="region of interest" description="Disordered" evidence="3">
    <location>
        <begin position="235"/>
        <end position="255"/>
    </location>
</feature>
<feature type="domain" description="Integrase catalytic" evidence="4">
    <location>
        <begin position="57"/>
        <end position="153"/>
    </location>
</feature>
<dbReference type="InterPro" id="IPR057670">
    <property type="entry name" value="SH3_retrovirus"/>
</dbReference>
<dbReference type="Proteomes" id="UP001165121">
    <property type="component" value="Unassembled WGS sequence"/>
</dbReference>
<dbReference type="GO" id="GO:0016787">
    <property type="term" value="F:hydrolase activity"/>
    <property type="evidence" value="ECO:0007669"/>
    <property type="project" value="UniProtKB-KW"/>
</dbReference>
<evidence type="ECO:0000256" key="1">
    <source>
        <dbReference type="ARBA" id="ARBA00022723"/>
    </source>
</evidence>
<name>A0A9W7CYP5_9STRA</name>
<dbReference type="InterPro" id="IPR039537">
    <property type="entry name" value="Retrotran_Ty1/copia-like"/>
</dbReference>
<dbReference type="InterPro" id="IPR013103">
    <property type="entry name" value="RVT_2"/>
</dbReference>
<comment type="caution">
    <text evidence="5">The sequence shown here is derived from an EMBL/GenBank/DDBJ whole genome shotgun (WGS) entry which is preliminary data.</text>
</comment>
<evidence type="ECO:0000313" key="5">
    <source>
        <dbReference type="EMBL" id="GMF49232.1"/>
    </source>
</evidence>
<dbReference type="InterPro" id="IPR036397">
    <property type="entry name" value="RNaseH_sf"/>
</dbReference>
<protein>
    <submittedName>
        <fullName evidence="5">Unnamed protein product</fullName>
    </submittedName>
</protein>
<dbReference type="PANTHER" id="PTHR42648">
    <property type="entry name" value="TRANSPOSASE, PUTATIVE-RELATED"/>
    <property type="match status" value="1"/>
</dbReference>
<dbReference type="GO" id="GO:0046872">
    <property type="term" value="F:metal ion binding"/>
    <property type="evidence" value="ECO:0007669"/>
    <property type="project" value="UniProtKB-KW"/>
</dbReference>
<reference evidence="5" key="1">
    <citation type="submission" date="2023-04" db="EMBL/GenBank/DDBJ databases">
        <title>Phytophthora fragariaefolia NBRC 109709.</title>
        <authorList>
            <person name="Ichikawa N."/>
            <person name="Sato H."/>
            <person name="Tonouchi N."/>
        </authorList>
    </citation>
    <scope>NUCLEOTIDE SEQUENCE</scope>
    <source>
        <strain evidence="5">NBRC 109709</strain>
    </source>
</reference>
<keyword evidence="2" id="KW-0378">Hydrolase</keyword>
<dbReference type="OrthoDB" id="8122331at2759"/>
<evidence type="ECO:0000256" key="2">
    <source>
        <dbReference type="ARBA" id="ARBA00022801"/>
    </source>
</evidence>
<proteinExistence type="predicted"/>
<dbReference type="Pfam" id="PF07727">
    <property type="entry name" value="RVT_2"/>
    <property type="match status" value="1"/>
</dbReference>
<dbReference type="GO" id="GO:0003676">
    <property type="term" value="F:nucleic acid binding"/>
    <property type="evidence" value="ECO:0007669"/>
    <property type="project" value="InterPro"/>
</dbReference>
<sequence length="577" mass="65221">MSPSTMCYVQGTKIAIDKFNGDNYDTWRNSNGLSESERCWCRFITKVDKQFNARVNSVRHDGTNEFKTTSLLTYYNDHGINVQPTDRYAHQTNATAERANRTIVASGRSMLHYAGLDKSFWAEAAMTAIYTKNRLPSPKSADKTPFEIIYKSKPNVKHMRIFGDKGYVLTPKEMRLKWDPKAHEIIFLGYDERSKAHPVRDIEAVQVVNARDVTFDESRFDDLEVIDDDDFDEVTDSSDGLQFSEDSGPKVFSAPRKPNNEVGTKWVFKIKRNTDGSIERYEVLLVAKYFVQKYGIDYTDTFSSVVKYVTRRMIIAITNYFGWPIDEPAVVDVFVYGLMKEKVFYTVPDGVELDDGFDCVGFSRQFTDSSKLREFGTRHWARVKRQLKSPFEKTDSGKCSFILGIEIIDNADGIVMLSQGRYINDILECFVIQDCKPATSPADISTKLVSSDSTTKLDAPFREAVGALMHMMTSTRPDIAFADGGGILVAAGRATPELKIFKDNQSCSNMAKVSVNHDRTKHVDIKYHHIRDEVKRGEVIVEYSETATMLADIKTTGLAGPRHKDLTAALGIHARSH</sequence>
<gene>
    <name evidence="5" type="ORF">Pfra01_001937000</name>
</gene>
<dbReference type="InterPro" id="IPR001584">
    <property type="entry name" value="Integrase_cat-core"/>
</dbReference>
<keyword evidence="1" id="KW-0479">Metal-binding</keyword>
<dbReference type="SUPFAM" id="SSF53098">
    <property type="entry name" value="Ribonuclease H-like"/>
    <property type="match status" value="1"/>
</dbReference>
<evidence type="ECO:0000259" key="4">
    <source>
        <dbReference type="PROSITE" id="PS50994"/>
    </source>
</evidence>
<dbReference type="GO" id="GO:0015074">
    <property type="term" value="P:DNA integration"/>
    <property type="evidence" value="ECO:0007669"/>
    <property type="project" value="InterPro"/>
</dbReference>
<accession>A0A9W7CYP5</accession>
<evidence type="ECO:0000256" key="3">
    <source>
        <dbReference type="SAM" id="MobiDB-lite"/>
    </source>
</evidence>
<evidence type="ECO:0000313" key="6">
    <source>
        <dbReference type="Proteomes" id="UP001165121"/>
    </source>
</evidence>
<dbReference type="EMBL" id="BSXT01002504">
    <property type="protein sequence ID" value="GMF49232.1"/>
    <property type="molecule type" value="Genomic_DNA"/>
</dbReference>
<dbReference type="Pfam" id="PF25597">
    <property type="entry name" value="SH3_retrovirus"/>
    <property type="match status" value="1"/>
</dbReference>
<dbReference type="PANTHER" id="PTHR42648:SF28">
    <property type="entry name" value="TRANSPOSON-ENCODED PROTEIN WITH RIBONUCLEASE H-LIKE AND RETROVIRUS ZINC FINGER-LIKE DOMAINS"/>
    <property type="match status" value="1"/>
</dbReference>
<dbReference type="AlphaFoldDB" id="A0A9W7CYP5"/>
<dbReference type="InterPro" id="IPR012337">
    <property type="entry name" value="RNaseH-like_sf"/>
</dbReference>
<organism evidence="5 6">
    <name type="scientific">Phytophthora fragariaefolia</name>
    <dbReference type="NCBI Taxonomy" id="1490495"/>
    <lineage>
        <taxon>Eukaryota</taxon>
        <taxon>Sar</taxon>
        <taxon>Stramenopiles</taxon>
        <taxon>Oomycota</taxon>
        <taxon>Peronosporomycetes</taxon>
        <taxon>Peronosporales</taxon>
        <taxon>Peronosporaceae</taxon>
        <taxon>Phytophthora</taxon>
    </lineage>
</organism>
<keyword evidence="6" id="KW-1185">Reference proteome</keyword>
<dbReference type="Gene3D" id="3.30.420.10">
    <property type="entry name" value="Ribonuclease H-like superfamily/Ribonuclease H"/>
    <property type="match status" value="1"/>
</dbReference>
<dbReference type="CDD" id="cd09272">
    <property type="entry name" value="RNase_HI_RT_Ty1"/>
    <property type="match status" value="1"/>
</dbReference>